<organism evidence="2 3">
    <name type="scientific">Mytilus coruscus</name>
    <name type="common">Sea mussel</name>
    <dbReference type="NCBI Taxonomy" id="42192"/>
    <lineage>
        <taxon>Eukaryota</taxon>
        <taxon>Metazoa</taxon>
        <taxon>Spiralia</taxon>
        <taxon>Lophotrochozoa</taxon>
        <taxon>Mollusca</taxon>
        <taxon>Bivalvia</taxon>
        <taxon>Autobranchia</taxon>
        <taxon>Pteriomorphia</taxon>
        <taxon>Mytilida</taxon>
        <taxon>Mytiloidea</taxon>
        <taxon>Mytilidae</taxon>
        <taxon>Mytilinae</taxon>
        <taxon>Mytilus</taxon>
    </lineage>
</organism>
<gene>
    <name evidence="2" type="ORF">MCOR_6051</name>
</gene>
<proteinExistence type="predicted"/>
<keyword evidence="3" id="KW-1185">Reference proteome</keyword>
<dbReference type="AlphaFoldDB" id="A0A6J8AF35"/>
<feature type="domain" description="Gamma-secretase-activating protein C-terminal" evidence="1">
    <location>
        <begin position="16"/>
        <end position="50"/>
    </location>
</feature>
<dbReference type="GO" id="GO:1902004">
    <property type="term" value="P:positive regulation of amyloid-beta formation"/>
    <property type="evidence" value="ECO:0007669"/>
    <property type="project" value="TreeGrafter"/>
</dbReference>
<evidence type="ECO:0000259" key="1">
    <source>
        <dbReference type="Pfam" id="PF14959"/>
    </source>
</evidence>
<name>A0A6J8AF35_MYTCO</name>
<dbReference type="PANTHER" id="PTHR13630">
    <property type="entry name" value="GAMMA-SECRETASE-ACTIVATING PROTEIN"/>
    <property type="match status" value="1"/>
</dbReference>
<protein>
    <recommendedName>
        <fullName evidence="1">Gamma-secretase-activating protein C-terminal domain-containing protein</fullName>
    </recommendedName>
</protein>
<accession>A0A6J8AF35</accession>
<dbReference type="Proteomes" id="UP000507470">
    <property type="component" value="Unassembled WGS sequence"/>
</dbReference>
<evidence type="ECO:0000313" key="3">
    <source>
        <dbReference type="Proteomes" id="UP000507470"/>
    </source>
</evidence>
<dbReference type="OrthoDB" id="9997853at2759"/>
<dbReference type="InterPro" id="IPR028010">
    <property type="entry name" value="GSAP_C_dom"/>
</dbReference>
<dbReference type="Pfam" id="PF14959">
    <property type="entry name" value="GSAP-16"/>
    <property type="match status" value="1"/>
</dbReference>
<dbReference type="GO" id="GO:0005802">
    <property type="term" value="C:trans-Golgi network"/>
    <property type="evidence" value="ECO:0007669"/>
    <property type="project" value="TreeGrafter"/>
</dbReference>
<reference evidence="2 3" key="1">
    <citation type="submission" date="2020-06" db="EMBL/GenBank/DDBJ databases">
        <authorList>
            <person name="Li R."/>
            <person name="Bekaert M."/>
        </authorList>
    </citation>
    <scope>NUCLEOTIDE SEQUENCE [LARGE SCALE GENOMIC DNA]</scope>
    <source>
        <strain evidence="3">wild</strain>
    </source>
</reference>
<sequence length="182" mass="21156">MSSSPWLTIDYQLRILFLQYVDHGVIQLTGEFLARVLADIKDTEEGVTTKHQLISRLPKSFMEECYRQWNHPTCQHYLACKQVASRLTESHLQGNKETFGMLDQDLFRRNRAESDTSRIDVVTFAPLTSFLHMLEKIDADTKKKNQGNLPTRQSPLDAHFLQEVALYHTRTKTNYDMSTTNF</sequence>
<dbReference type="PANTHER" id="PTHR13630:SF1">
    <property type="entry name" value="GAMMA-SECRETASE-ACTIVATING PROTEIN"/>
    <property type="match status" value="1"/>
</dbReference>
<evidence type="ECO:0000313" key="2">
    <source>
        <dbReference type="EMBL" id="CAC5365319.1"/>
    </source>
</evidence>
<dbReference type="InterPro" id="IPR026172">
    <property type="entry name" value="GSAP_fam"/>
</dbReference>
<dbReference type="EMBL" id="CACVKT020001115">
    <property type="protein sequence ID" value="CAC5365319.1"/>
    <property type="molecule type" value="Genomic_DNA"/>
</dbReference>